<feature type="transmembrane region" description="Helical" evidence="1">
    <location>
        <begin position="58"/>
        <end position="78"/>
    </location>
</feature>
<feature type="transmembrane region" description="Helical" evidence="1">
    <location>
        <begin position="21"/>
        <end position="46"/>
    </location>
</feature>
<dbReference type="Proteomes" id="UP001175271">
    <property type="component" value="Unassembled WGS sequence"/>
</dbReference>
<proteinExistence type="predicted"/>
<accession>A0AA39H0X7</accession>
<protein>
    <submittedName>
        <fullName evidence="2">Uncharacterized protein</fullName>
    </submittedName>
</protein>
<evidence type="ECO:0000313" key="3">
    <source>
        <dbReference type="Proteomes" id="UP001175271"/>
    </source>
</evidence>
<name>A0AA39H0X7_9BILA</name>
<reference evidence="2" key="1">
    <citation type="submission" date="2023-06" db="EMBL/GenBank/DDBJ databases">
        <title>Genomic analysis of the entomopathogenic nematode Steinernema hermaphroditum.</title>
        <authorList>
            <person name="Schwarz E.M."/>
            <person name="Heppert J.K."/>
            <person name="Baniya A."/>
            <person name="Schwartz H.T."/>
            <person name="Tan C.-H."/>
            <person name="Antoshechkin I."/>
            <person name="Sternberg P.W."/>
            <person name="Goodrich-Blair H."/>
            <person name="Dillman A.R."/>
        </authorList>
    </citation>
    <scope>NUCLEOTIDE SEQUENCE</scope>
    <source>
        <strain evidence="2">PS9179</strain>
        <tissue evidence="2">Whole animal</tissue>
    </source>
</reference>
<sequence length="212" mass="24126">MLQSEKELSTEMIVNSLYCCRLMYVTTAAFIVTYAHLLLLTAHLAYLAARYVVDGHSLALYTHLITCVTQALFLAILYQGIKRANFVLLRLALSGLILKVIFSSAYLTVLIATQMWPIELLKHLNNFPLLRIIVSLAYLSFVVFSLFTVHRCYKYYLAIRAVIRHKMGGGRRYYNCCTNRTHFANRYAAFANAPVSDGKCKDDKSEIDTTCK</sequence>
<keyword evidence="1" id="KW-0472">Membrane</keyword>
<feature type="transmembrane region" description="Helical" evidence="1">
    <location>
        <begin position="87"/>
        <end position="109"/>
    </location>
</feature>
<keyword evidence="1" id="KW-0812">Transmembrane</keyword>
<dbReference type="EMBL" id="JAUCMV010000005">
    <property type="protein sequence ID" value="KAK0397195.1"/>
    <property type="molecule type" value="Genomic_DNA"/>
</dbReference>
<feature type="transmembrane region" description="Helical" evidence="1">
    <location>
        <begin position="129"/>
        <end position="149"/>
    </location>
</feature>
<organism evidence="2 3">
    <name type="scientific">Steinernema hermaphroditum</name>
    <dbReference type="NCBI Taxonomy" id="289476"/>
    <lineage>
        <taxon>Eukaryota</taxon>
        <taxon>Metazoa</taxon>
        <taxon>Ecdysozoa</taxon>
        <taxon>Nematoda</taxon>
        <taxon>Chromadorea</taxon>
        <taxon>Rhabditida</taxon>
        <taxon>Tylenchina</taxon>
        <taxon>Panagrolaimomorpha</taxon>
        <taxon>Strongyloidoidea</taxon>
        <taxon>Steinernematidae</taxon>
        <taxon>Steinernema</taxon>
    </lineage>
</organism>
<dbReference type="AlphaFoldDB" id="A0AA39H0X7"/>
<keyword evidence="1" id="KW-1133">Transmembrane helix</keyword>
<keyword evidence="3" id="KW-1185">Reference proteome</keyword>
<comment type="caution">
    <text evidence="2">The sequence shown here is derived from an EMBL/GenBank/DDBJ whole genome shotgun (WGS) entry which is preliminary data.</text>
</comment>
<evidence type="ECO:0000313" key="2">
    <source>
        <dbReference type="EMBL" id="KAK0397195.1"/>
    </source>
</evidence>
<gene>
    <name evidence="2" type="ORF">QR680_002027</name>
</gene>
<evidence type="ECO:0000256" key="1">
    <source>
        <dbReference type="SAM" id="Phobius"/>
    </source>
</evidence>